<evidence type="ECO:0000256" key="3">
    <source>
        <dbReference type="PROSITE-ProRule" id="PRU00221"/>
    </source>
</evidence>
<dbReference type="Pfam" id="PF00400">
    <property type="entry name" value="WD40"/>
    <property type="match status" value="3"/>
</dbReference>
<feature type="non-terminal residue" evidence="4">
    <location>
        <position position="341"/>
    </location>
</feature>
<protein>
    <submittedName>
        <fullName evidence="4">Related to WD40-repeat protein (Notchless protein)</fullName>
    </submittedName>
</protein>
<dbReference type="Proteomes" id="UP000007148">
    <property type="component" value="Unassembled WGS sequence"/>
</dbReference>
<dbReference type="PRINTS" id="PR00320">
    <property type="entry name" value="GPROTEINBRPT"/>
</dbReference>
<keyword evidence="1 3" id="KW-0853">WD repeat</keyword>
<dbReference type="InterPro" id="IPR020472">
    <property type="entry name" value="WD40_PAC1"/>
</dbReference>
<evidence type="ECO:0000313" key="4">
    <source>
        <dbReference type="EMBL" id="CCA76655.1"/>
    </source>
</evidence>
<dbReference type="STRING" id="1109443.G4TZB2"/>
<dbReference type="PROSITE" id="PS50294">
    <property type="entry name" value="WD_REPEATS_REGION"/>
    <property type="match status" value="3"/>
</dbReference>
<dbReference type="EMBL" id="CAFZ01000894">
    <property type="protein sequence ID" value="CCA76655.1"/>
    <property type="molecule type" value="Genomic_DNA"/>
</dbReference>
<name>G4TZB2_SERID</name>
<accession>G4TZB2</accession>
<dbReference type="PANTHER" id="PTHR22847:SF637">
    <property type="entry name" value="WD REPEAT DOMAIN 5B"/>
    <property type="match status" value="1"/>
</dbReference>
<organism evidence="4 5">
    <name type="scientific">Serendipita indica (strain DSM 11827)</name>
    <name type="common">Root endophyte fungus</name>
    <name type="synonym">Piriformospora indica</name>
    <dbReference type="NCBI Taxonomy" id="1109443"/>
    <lineage>
        <taxon>Eukaryota</taxon>
        <taxon>Fungi</taxon>
        <taxon>Dikarya</taxon>
        <taxon>Basidiomycota</taxon>
        <taxon>Agaricomycotina</taxon>
        <taxon>Agaricomycetes</taxon>
        <taxon>Sebacinales</taxon>
        <taxon>Serendipitaceae</taxon>
        <taxon>Serendipita</taxon>
    </lineage>
</organism>
<feature type="repeat" description="WD" evidence="3">
    <location>
        <begin position="212"/>
        <end position="253"/>
    </location>
</feature>
<dbReference type="OrthoDB" id="17410at2759"/>
<evidence type="ECO:0000313" key="5">
    <source>
        <dbReference type="Proteomes" id="UP000007148"/>
    </source>
</evidence>
<comment type="caution">
    <text evidence="4">The sequence shown here is derived from an EMBL/GenBank/DDBJ whole genome shotgun (WGS) entry which is preliminary data.</text>
</comment>
<dbReference type="InterPro" id="IPR036322">
    <property type="entry name" value="WD40_repeat_dom_sf"/>
</dbReference>
<dbReference type="eggNOG" id="KOG0266">
    <property type="taxonomic scope" value="Eukaryota"/>
</dbReference>
<reference evidence="4 5" key="1">
    <citation type="journal article" date="2011" name="PLoS Pathog.">
        <title>Endophytic Life Strategies Decoded by Genome and Transcriptome Analyses of the Mutualistic Root Symbiont Piriformospora indica.</title>
        <authorList>
            <person name="Zuccaro A."/>
            <person name="Lahrmann U."/>
            <person name="Guldener U."/>
            <person name="Langen G."/>
            <person name="Pfiffi S."/>
            <person name="Biedenkopf D."/>
            <person name="Wong P."/>
            <person name="Samans B."/>
            <person name="Grimm C."/>
            <person name="Basiewicz M."/>
            <person name="Murat C."/>
            <person name="Martin F."/>
            <person name="Kogel K.H."/>
        </authorList>
    </citation>
    <scope>NUCLEOTIDE SEQUENCE [LARGE SCALE GENOMIC DNA]</scope>
    <source>
        <strain evidence="4 5">DSM 11827</strain>
    </source>
</reference>
<dbReference type="PROSITE" id="PS50082">
    <property type="entry name" value="WD_REPEATS_2"/>
    <property type="match status" value="3"/>
</dbReference>
<dbReference type="InterPro" id="IPR001680">
    <property type="entry name" value="WD40_rpt"/>
</dbReference>
<dbReference type="InterPro" id="IPR015943">
    <property type="entry name" value="WD40/YVTN_repeat-like_dom_sf"/>
</dbReference>
<gene>
    <name evidence="4" type="ORF">PIIN_10645</name>
</gene>
<dbReference type="AlphaFoldDB" id="G4TZB2"/>
<feature type="repeat" description="WD" evidence="3">
    <location>
        <begin position="298"/>
        <end position="339"/>
    </location>
</feature>
<sequence>MLIRTHGDQDLLTNSTCTDLVLYSDSLDELSRPWGHTSPKPSGFQVVWDNDPITKDEIGEDDEKIAIKIEEDEDYVQHKSLFQMSPRHGSPVQRRVDYAVSLDTMYPALFRDRLVHRPRSPTEHRVVSAYHQTCSQTVNGILRGQGPRNTNGSIMELPSDESCMSCLLISHEIWHVDRPANVGVSSEHPGVQLKRRDQLSLSHHICQSISHLIGHEDSVRAVSFSRDGSRIVSGSLDGTIYLWDASTCQPLGKPLVGHEDLVDSVAFCPDGSLIVSDSADGTIRLWDVSTGEPVGEPLRGHEGEVHGVALLPDGLHIVSCSEDKTIRLWDMGTGELVGNPL</sequence>
<dbReference type="Gene3D" id="2.130.10.10">
    <property type="entry name" value="YVTN repeat-like/Quinoprotein amine dehydrogenase"/>
    <property type="match status" value="2"/>
</dbReference>
<keyword evidence="2" id="KW-0677">Repeat</keyword>
<evidence type="ECO:0000256" key="2">
    <source>
        <dbReference type="ARBA" id="ARBA00022737"/>
    </source>
</evidence>
<dbReference type="HOGENOM" id="CLU_814128_0_0_1"/>
<dbReference type="PANTHER" id="PTHR22847">
    <property type="entry name" value="WD40 REPEAT PROTEIN"/>
    <property type="match status" value="1"/>
</dbReference>
<keyword evidence="5" id="KW-1185">Reference proteome</keyword>
<dbReference type="SMART" id="SM00320">
    <property type="entry name" value="WD40"/>
    <property type="match status" value="3"/>
</dbReference>
<proteinExistence type="predicted"/>
<dbReference type="SUPFAM" id="SSF50978">
    <property type="entry name" value="WD40 repeat-like"/>
    <property type="match status" value="1"/>
</dbReference>
<dbReference type="GO" id="GO:1990234">
    <property type="term" value="C:transferase complex"/>
    <property type="evidence" value="ECO:0007669"/>
    <property type="project" value="UniProtKB-ARBA"/>
</dbReference>
<feature type="repeat" description="WD" evidence="3">
    <location>
        <begin position="255"/>
        <end position="296"/>
    </location>
</feature>
<dbReference type="InterPro" id="IPR019775">
    <property type="entry name" value="WD40_repeat_CS"/>
</dbReference>
<evidence type="ECO:0000256" key="1">
    <source>
        <dbReference type="ARBA" id="ARBA00022574"/>
    </source>
</evidence>
<dbReference type="InParanoid" id="G4TZB2"/>
<dbReference type="PROSITE" id="PS00678">
    <property type="entry name" value="WD_REPEATS_1"/>
    <property type="match status" value="2"/>
</dbReference>